<name>A0ABD4Z9I6_9CREN</name>
<evidence type="ECO:0000313" key="2">
    <source>
        <dbReference type="EMBL" id="MDK6028945.1"/>
    </source>
</evidence>
<dbReference type="AlphaFoldDB" id="A0ABD4Z9I6"/>
<accession>A0ABD4Z9I6</accession>
<dbReference type="EMBL" id="JASNVW010000003">
    <property type="protein sequence ID" value="MDK6028945.1"/>
    <property type="molecule type" value="Genomic_DNA"/>
</dbReference>
<feature type="transmembrane region" description="Helical" evidence="1">
    <location>
        <begin position="57"/>
        <end position="75"/>
    </location>
</feature>
<proteinExistence type="predicted"/>
<dbReference type="PANTHER" id="PTHR30477:SF21">
    <property type="entry name" value="ABC-3 PROTEIN"/>
    <property type="match status" value="1"/>
</dbReference>
<evidence type="ECO:0000256" key="1">
    <source>
        <dbReference type="SAM" id="Phobius"/>
    </source>
</evidence>
<sequence length="289" mass="31664">MKTMGVILTVLAIALAIYTAIYMPLTWFLVFTFSSLLYGFVSPVIASRKLFFLATEAPHASLFSVVMGILIYKLTNVLNEFLWALIISIILINFVGYFIRAGTDPDVATSIVISLTASGSVVATYYVLTMYSVQYNLWSYILGDPLLVTSREAYQLVVITIVVVIATIYLYMISIYMGIDIDYAKLSTKNIWLYDTAFYIILGVSSVALLKIVGFVLEHILLTLPAIIAANIASSAREAMHISVLSSVTSSLLGLLLSIRVNIAPAGAIGFIILLIYIIAKIVSVRRSA</sequence>
<feature type="transmembrane region" description="Helical" evidence="1">
    <location>
        <begin position="191"/>
        <end position="210"/>
    </location>
</feature>
<keyword evidence="3" id="KW-1185">Reference proteome</keyword>
<feature type="transmembrane region" description="Helical" evidence="1">
    <location>
        <begin position="111"/>
        <end position="133"/>
    </location>
</feature>
<dbReference type="InterPro" id="IPR001626">
    <property type="entry name" value="ABC_TroCD"/>
</dbReference>
<keyword evidence="1" id="KW-0812">Transmembrane</keyword>
<feature type="transmembrane region" description="Helical" evidence="1">
    <location>
        <begin position="81"/>
        <end position="99"/>
    </location>
</feature>
<feature type="transmembrane region" description="Helical" evidence="1">
    <location>
        <begin position="26"/>
        <end position="45"/>
    </location>
</feature>
<feature type="transmembrane region" description="Helical" evidence="1">
    <location>
        <begin position="153"/>
        <end position="179"/>
    </location>
</feature>
<gene>
    <name evidence="2" type="ORF">QPL79_06175</name>
</gene>
<protein>
    <submittedName>
        <fullName evidence="2">Metal ABC transporter permease</fullName>
    </submittedName>
</protein>
<dbReference type="PANTHER" id="PTHR30477">
    <property type="entry name" value="ABC-TRANSPORTER METAL-BINDING PROTEIN"/>
    <property type="match status" value="1"/>
</dbReference>
<reference evidence="2 3" key="1">
    <citation type="submission" date="2023-05" db="EMBL/GenBank/DDBJ databases">
        <title>A new hyperthermophilic archaea 'Ignisphaera cupida' sp. nov. and description of the family 'Ignisphaeraceae' fam. nov.</title>
        <authorList>
            <person name="Podosokorskaya O.A."/>
            <person name="Elcheninov A.G."/>
            <person name="Klukina A."/>
            <person name="Merkel A.Y."/>
        </authorList>
    </citation>
    <scope>NUCLEOTIDE SEQUENCE [LARGE SCALE GENOMIC DNA]</scope>
    <source>
        <strain evidence="2 3">4213-co</strain>
    </source>
</reference>
<comment type="caution">
    <text evidence="2">The sequence shown here is derived from an EMBL/GenBank/DDBJ whole genome shotgun (WGS) entry which is preliminary data.</text>
</comment>
<keyword evidence="1" id="KW-1133">Transmembrane helix</keyword>
<dbReference type="RefSeq" id="WP_285273929.1">
    <property type="nucleotide sequence ID" value="NZ_JASNVW010000003.1"/>
</dbReference>
<organism evidence="2 3">
    <name type="scientific">Ignisphaera cupida</name>
    <dbReference type="NCBI Taxonomy" id="3050454"/>
    <lineage>
        <taxon>Archaea</taxon>
        <taxon>Thermoproteota</taxon>
        <taxon>Thermoprotei</taxon>
        <taxon>Desulfurococcales</taxon>
        <taxon>Desulfurococcaceae</taxon>
        <taxon>Ignisphaera</taxon>
    </lineage>
</organism>
<dbReference type="Proteomes" id="UP001529235">
    <property type="component" value="Unassembled WGS sequence"/>
</dbReference>
<evidence type="ECO:0000313" key="3">
    <source>
        <dbReference type="Proteomes" id="UP001529235"/>
    </source>
</evidence>
<feature type="transmembrane region" description="Helical" evidence="1">
    <location>
        <begin position="263"/>
        <end position="283"/>
    </location>
</feature>
<dbReference type="Pfam" id="PF00950">
    <property type="entry name" value="ABC-3"/>
    <property type="match status" value="1"/>
</dbReference>
<keyword evidence="1" id="KW-0472">Membrane</keyword>